<accession>A0ABV2QVS3</accession>
<evidence type="ECO:0000256" key="1">
    <source>
        <dbReference type="ARBA" id="ARBA00022729"/>
    </source>
</evidence>
<evidence type="ECO:0000313" key="6">
    <source>
        <dbReference type="EMBL" id="MET4633122.1"/>
    </source>
</evidence>
<organism evidence="6 7">
    <name type="scientific">Kaistia defluvii</name>
    <dbReference type="NCBI Taxonomy" id="410841"/>
    <lineage>
        <taxon>Bacteria</taxon>
        <taxon>Pseudomonadati</taxon>
        <taxon>Pseudomonadota</taxon>
        <taxon>Alphaproteobacteria</taxon>
        <taxon>Hyphomicrobiales</taxon>
        <taxon>Kaistiaceae</taxon>
        <taxon>Kaistia</taxon>
    </lineage>
</organism>
<gene>
    <name evidence="6" type="ORF">ABIE08_001035</name>
</gene>
<feature type="coiled-coil region" evidence="2">
    <location>
        <begin position="221"/>
        <end position="248"/>
    </location>
</feature>
<keyword evidence="7" id="KW-1185">Reference proteome</keyword>
<evidence type="ECO:0000259" key="3">
    <source>
        <dbReference type="Pfam" id="PF02563"/>
    </source>
</evidence>
<keyword evidence="1" id="KW-0732">Signal</keyword>
<dbReference type="InterPro" id="IPR019554">
    <property type="entry name" value="Soluble_ligand-bd"/>
</dbReference>
<evidence type="ECO:0000259" key="5">
    <source>
        <dbReference type="Pfam" id="PF25994"/>
    </source>
</evidence>
<dbReference type="PANTHER" id="PTHR33619">
    <property type="entry name" value="POLYSACCHARIDE EXPORT PROTEIN GFCE-RELATED"/>
    <property type="match status" value="1"/>
</dbReference>
<dbReference type="InterPro" id="IPR003715">
    <property type="entry name" value="Poly_export_N"/>
</dbReference>
<name>A0ABV2QVS3_9HYPH</name>
<dbReference type="EMBL" id="JBEPSM010000001">
    <property type="protein sequence ID" value="MET4633122.1"/>
    <property type="molecule type" value="Genomic_DNA"/>
</dbReference>
<dbReference type="Pfam" id="PF10531">
    <property type="entry name" value="SLBB"/>
    <property type="match status" value="1"/>
</dbReference>
<dbReference type="Gene3D" id="3.10.560.10">
    <property type="entry name" value="Outer membrane lipoprotein wza domain like"/>
    <property type="match status" value="1"/>
</dbReference>
<dbReference type="InterPro" id="IPR058781">
    <property type="entry name" value="HH_AprE-like"/>
</dbReference>
<feature type="domain" description="Soluble ligand binding" evidence="4">
    <location>
        <begin position="111"/>
        <end position="146"/>
    </location>
</feature>
<sequence>MRLACQKPWRGVTRLLQAVLLLCALGGVALAQEAYRFGVGDVLQVSVFGQPDLSGRFSIGSDGAIRYPRLGRVMMLGLMPEEASQRIAEGLAGRIPADHTVTIDVLSHAPVFVTGDVQTPGRYEYRPGMIVLELVALGGGLRRPASPVTGAALQLLTLRQDYADQRLIRWSQRIERTRLEAEIAGGVFDGKDLLAGGAPSDMVAAETALFKVRTDALAAQAEAADAQRRTLDQEIEALQESLRLHDRDLVLIEQDVSATQQLADQGLTAHSRLRDNQRQQSALKRDRLEVIGFLARARQNRLDVDQRAAASLEARAAENAAALRAVELAITRTEQRIASLAASMEAARDDLETGSLRQIPTATFAVVRSTSSGTIQIAVGEHDRLRPGDILEVDRHLAEMEMPARAAIR</sequence>
<protein>
    <submittedName>
        <fullName evidence="6">Polysaccharide export outer membrane protein</fullName>
    </submittedName>
</protein>
<keyword evidence="2" id="KW-0175">Coiled coil</keyword>
<dbReference type="Gene3D" id="3.30.1950.10">
    <property type="entry name" value="wza like domain"/>
    <property type="match status" value="1"/>
</dbReference>
<dbReference type="PANTHER" id="PTHR33619:SF3">
    <property type="entry name" value="POLYSACCHARIDE EXPORT PROTEIN GFCE-RELATED"/>
    <property type="match status" value="1"/>
</dbReference>
<dbReference type="InterPro" id="IPR049712">
    <property type="entry name" value="Poly_export"/>
</dbReference>
<feature type="domain" description="Polysaccharide export protein N-terminal" evidence="3">
    <location>
        <begin position="31"/>
        <end position="105"/>
    </location>
</feature>
<dbReference type="Pfam" id="PF02563">
    <property type="entry name" value="Poly_export"/>
    <property type="match status" value="1"/>
</dbReference>
<reference evidence="6 7" key="1">
    <citation type="submission" date="2024-06" db="EMBL/GenBank/DDBJ databases">
        <title>Sorghum-associated microbial communities from plants grown in Nebraska, USA.</title>
        <authorList>
            <person name="Schachtman D."/>
        </authorList>
    </citation>
    <scope>NUCLEOTIDE SEQUENCE [LARGE SCALE GENOMIC DNA]</scope>
    <source>
        <strain evidence="6 7">3207</strain>
    </source>
</reference>
<proteinExistence type="predicted"/>
<dbReference type="Proteomes" id="UP001549321">
    <property type="component" value="Unassembled WGS sequence"/>
</dbReference>
<evidence type="ECO:0000259" key="4">
    <source>
        <dbReference type="Pfam" id="PF10531"/>
    </source>
</evidence>
<evidence type="ECO:0000256" key="2">
    <source>
        <dbReference type="SAM" id="Coils"/>
    </source>
</evidence>
<comment type="caution">
    <text evidence="6">The sequence shown here is derived from an EMBL/GenBank/DDBJ whole genome shotgun (WGS) entry which is preliminary data.</text>
</comment>
<evidence type="ECO:0000313" key="7">
    <source>
        <dbReference type="Proteomes" id="UP001549321"/>
    </source>
</evidence>
<dbReference type="RefSeq" id="WP_354549259.1">
    <property type="nucleotide sequence ID" value="NZ_JBEPSM010000001.1"/>
</dbReference>
<feature type="domain" description="AprE-like long alpha-helical hairpin" evidence="5">
    <location>
        <begin position="162"/>
        <end position="341"/>
    </location>
</feature>
<dbReference type="Pfam" id="PF25994">
    <property type="entry name" value="HH_AprE"/>
    <property type="match status" value="1"/>
</dbReference>